<keyword evidence="6 9" id="KW-0812">Transmembrane</keyword>
<keyword evidence="7 9" id="KW-1133">Transmembrane helix</keyword>
<comment type="caution">
    <text evidence="10">The sequence shown here is derived from an EMBL/GenBank/DDBJ whole genome shotgun (WGS) entry which is preliminary data.</text>
</comment>
<dbReference type="UniPathway" id="UPA00148"/>
<evidence type="ECO:0000256" key="7">
    <source>
        <dbReference type="ARBA" id="ARBA00022989"/>
    </source>
</evidence>
<dbReference type="GO" id="GO:0048472">
    <property type="term" value="F:threonine-phosphate decarboxylase activity"/>
    <property type="evidence" value="ECO:0007669"/>
    <property type="project" value="InterPro"/>
</dbReference>
<dbReference type="eggNOG" id="COG1270">
    <property type="taxonomic scope" value="Bacteria"/>
</dbReference>
<evidence type="ECO:0000256" key="4">
    <source>
        <dbReference type="ARBA" id="ARBA00022475"/>
    </source>
</evidence>
<keyword evidence="5 9" id="KW-0169">Cobalamin biosynthesis</keyword>
<feature type="transmembrane region" description="Helical" evidence="9">
    <location>
        <begin position="84"/>
        <end position="103"/>
    </location>
</feature>
<dbReference type="STRING" id="1384049.CD29_15715"/>
<keyword evidence="11" id="KW-1185">Reference proteome</keyword>
<dbReference type="GO" id="GO:0009236">
    <property type="term" value="P:cobalamin biosynthetic process"/>
    <property type="evidence" value="ECO:0007669"/>
    <property type="project" value="UniProtKB-UniRule"/>
</dbReference>
<accession>A0A0A3IQN8</accession>
<organism evidence="10 11">
    <name type="scientific">Ureibacillus manganicus DSM 26584</name>
    <dbReference type="NCBI Taxonomy" id="1384049"/>
    <lineage>
        <taxon>Bacteria</taxon>
        <taxon>Bacillati</taxon>
        <taxon>Bacillota</taxon>
        <taxon>Bacilli</taxon>
        <taxon>Bacillales</taxon>
        <taxon>Caryophanaceae</taxon>
        <taxon>Ureibacillus</taxon>
    </lineage>
</organism>
<evidence type="ECO:0000256" key="6">
    <source>
        <dbReference type="ARBA" id="ARBA00022692"/>
    </source>
</evidence>
<reference evidence="10 11" key="1">
    <citation type="submission" date="2014-02" db="EMBL/GenBank/DDBJ databases">
        <title>Draft genome sequence of Lysinibacillus manganicus DSM 26584T.</title>
        <authorList>
            <person name="Zhang F."/>
            <person name="Wang G."/>
            <person name="Zhang L."/>
        </authorList>
    </citation>
    <scope>NUCLEOTIDE SEQUENCE [LARGE SCALE GENOMIC DNA]</scope>
    <source>
        <strain evidence="10 11">DSM 26584</strain>
    </source>
</reference>
<protein>
    <recommendedName>
        <fullName evidence="9">Cobalamin biosynthesis protein CobD</fullName>
    </recommendedName>
</protein>
<evidence type="ECO:0000313" key="10">
    <source>
        <dbReference type="EMBL" id="KGR77142.1"/>
    </source>
</evidence>
<feature type="transmembrane region" description="Helical" evidence="9">
    <location>
        <begin position="162"/>
        <end position="179"/>
    </location>
</feature>
<evidence type="ECO:0000256" key="3">
    <source>
        <dbReference type="ARBA" id="ARBA00006263"/>
    </source>
</evidence>
<dbReference type="Pfam" id="PF03186">
    <property type="entry name" value="CobD_Cbib"/>
    <property type="match status" value="1"/>
</dbReference>
<dbReference type="PANTHER" id="PTHR34308:SF1">
    <property type="entry name" value="COBALAMIN BIOSYNTHESIS PROTEIN CBIB"/>
    <property type="match status" value="1"/>
</dbReference>
<feature type="transmembrane region" description="Helical" evidence="9">
    <location>
        <begin position="296"/>
        <end position="317"/>
    </location>
</feature>
<feature type="transmembrane region" description="Helical" evidence="9">
    <location>
        <begin position="5"/>
        <end position="22"/>
    </location>
</feature>
<comment type="similarity">
    <text evidence="3 9">Belongs to the CobD/CbiB family.</text>
</comment>
<feature type="transmembrane region" description="Helical" evidence="9">
    <location>
        <begin position="57"/>
        <end position="78"/>
    </location>
</feature>
<dbReference type="GO" id="GO:0015420">
    <property type="term" value="F:ABC-type vitamin B12 transporter activity"/>
    <property type="evidence" value="ECO:0007669"/>
    <property type="project" value="UniProtKB-UniRule"/>
</dbReference>
<evidence type="ECO:0000256" key="9">
    <source>
        <dbReference type="HAMAP-Rule" id="MF_00024"/>
    </source>
</evidence>
<comment type="subcellular location">
    <subcellularLocation>
        <location evidence="1 9">Cell membrane</location>
        <topology evidence="1 9">Multi-pass membrane protein</topology>
    </subcellularLocation>
</comment>
<keyword evidence="8 9" id="KW-0472">Membrane</keyword>
<dbReference type="HAMAP" id="MF_00024">
    <property type="entry name" value="CobD_CbiB"/>
    <property type="match status" value="1"/>
</dbReference>
<name>A0A0A3IQN8_9BACL</name>
<dbReference type="EMBL" id="JPVN01000021">
    <property type="protein sequence ID" value="KGR77142.1"/>
    <property type="molecule type" value="Genomic_DNA"/>
</dbReference>
<evidence type="ECO:0000256" key="2">
    <source>
        <dbReference type="ARBA" id="ARBA00004953"/>
    </source>
</evidence>
<comment type="function">
    <text evidence="9">Converts cobyric acid to cobinamide by the addition of aminopropanol on the F carboxylic group.</text>
</comment>
<comment type="pathway">
    <text evidence="2 9">Cofactor biosynthesis; adenosylcobalamin biosynthesis.</text>
</comment>
<evidence type="ECO:0000256" key="5">
    <source>
        <dbReference type="ARBA" id="ARBA00022573"/>
    </source>
</evidence>
<keyword evidence="4 9" id="KW-1003">Cell membrane</keyword>
<evidence type="ECO:0000313" key="11">
    <source>
        <dbReference type="Proteomes" id="UP000030416"/>
    </source>
</evidence>
<gene>
    <name evidence="9" type="primary">cobD</name>
    <name evidence="10" type="ORF">CD29_15715</name>
</gene>
<dbReference type="NCBIfam" id="TIGR00380">
    <property type="entry name" value="cobal_cbiB"/>
    <property type="match status" value="1"/>
</dbReference>
<dbReference type="InterPro" id="IPR004485">
    <property type="entry name" value="Cobalamin_biosynth_CobD/CbiB"/>
</dbReference>
<dbReference type="Proteomes" id="UP000030416">
    <property type="component" value="Unassembled WGS sequence"/>
</dbReference>
<evidence type="ECO:0000256" key="1">
    <source>
        <dbReference type="ARBA" id="ARBA00004651"/>
    </source>
</evidence>
<dbReference type="AlphaFoldDB" id="A0A0A3IQN8"/>
<dbReference type="GO" id="GO:0005886">
    <property type="term" value="C:plasma membrane"/>
    <property type="evidence" value="ECO:0007669"/>
    <property type="project" value="UniProtKB-SubCell"/>
</dbReference>
<sequence>MYDPVLISCTILVAAILLDLWIGEPKWIPHPVVQMGKIISFLEKRWNKGKYRKGKGIGLTVTVVLTVFLLTVSLLYIVYHIHPVVGTIVQIYLISTTIAAKGLSSAANNVLSPLTNGNLIEARRMLSMIVGRDTANLPESEIVRGTVETVAENTVDGITAPLFWAMIGGAPLAMVYRAINTLDSMVGYKNDKYIEFGWASARLDDIVNWVPARITALSMWLASFVIKGSKKKNGWRVTWRDARKHPSPNSGWSESMIAGLMGIQLGGVNYYRGKKSKRAYLGDPLRELVRSDIKKTIIYMHGGWIVFLVIEVCILLLCR</sequence>
<dbReference type="PANTHER" id="PTHR34308">
    <property type="entry name" value="COBALAMIN BIOSYNTHESIS PROTEIN CBIB"/>
    <property type="match status" value="1"/>
</dbReference>
<evidence type="ECO:0000256" key="8">
    <source>
        <dbReference type="ARBA" id="ARBA00023136"/>
    </source>
</evidence>
<proteinExistence type="inferred from homology"/>